<protein>
    <submittedName>
        <fullName evidence="1">Uncharacterized protein</fullName>
    </submittedName>
</protein>
<dbReference type="EMBL" id="MN739453">
    <property type="protein sequence ID" value="QHT05343.1"/>
    <property type="molecule type" value="Genomic_DNA"/>
</dbReference>
<dbReference type="AlphaFoldDB" id="A0A6C0CM19"/>
<reference evidence="1" key="1">
    <citation type="journal article" date="2020" name="Nature">
        <title>Giant virus diversity and host interactions through global metagenomics.</title>
        <authorList>
            <person name="Schulz F."/>
            <person name="Roux S."/>
            <person name="Paez-Espino D."/>
            <person name="Jungbluth S."/>
            <person name="Walsh D.A."/>
            <person name="Denef V.J."/>
            <person name="McMahon K.D."/>
            <person name="Konstantinidis K.T."/>
            <person name="Eloe-Fadrosh E.A."/>
            <person name="Kyrpides N.C."/>
            <person name="Woyke T."/>
        </authorList>
    </citation>
    <scope>NUCLEOTIDE SEQUENCE</scope>
    <source>
        <strain evidence="1">GVMAG-M-3300021375-17</strain>
    </source>
</reference>
<accession>A0A6C0CM19</accession>
<evidence type="ECO:0000313" key="1">
    <source>
        <dbReference type="EMBL" id="QHT05343.1"/>
    </source>
</evidence>
<name>A0A6C0CM19_9ZZZZ</name>
<sequence>MKFESIPNQLFSFKFNNDREEKAYYDVVVTINTIREDKYYEIKYQYLFRKDTYEDPKYIKHYKTVMHPFYLRGGLTQYNCVGDSDNISGAMVYKNPITTSMIRLLSMTDSELQEHCGHFSTQKYRQNIMISLCYL</sequence>
<proteinExistence type="predicted"/>
<organism evidence="1">
    <name type="scientific">viral metagenome</name>
    <dbReference type="NCBI Taxonomy" id="1070528"/>
    <lineage>
        <taxon>unclassified sequences</taxon>
        <taxon>metagenomes</taxon>
        <taxon>organismal metagenomes</taxon>
    </lineage>
</organism>